<organism evidence="2 3">
    <name type="scientific">Pleurodeles waltl</name>
    <name type="common">Iberian ribbed newt</name>
    <dbReference type="NCBI Taxonomy" id="8319"/>
    <lineage>
        <taxon>Eukaryota</taxon>
        <taxon>Metazoa</taxon>
        <taxon>Chordata</taxon>
        <taxon>Craniata</taxon>
        <taxon>Vertebrata</taxon>
        <taxon>Euteleostomi</taxon>
        <taxon>Amphibia</taxon>
        <taxon>Batrachia</taxon>
        <taxon>Caudata</taxon>
        <taxon>Salamandroidea</taxon>
        <taxon>Salamandridae</taxon>
        <taxon>Pleurodelinae</taxon>
        <taxon>Pleurodeles</taxon>
    </lineage>
</organism>
<comment type="caution">
    <text evidence="2">The sequence shown here is derived from an EMBL/GenBank/DDBJ whole genome shotgun (WGS) entry which is preliminary data.</text>
</comment>
<feature type="compositionally biased region" description="Basic residues" evidence="1">
    <location>
        <begin position="1"/>
        <end position="12"/>
    </location>
</feature>
<sequence>MPGRVRSQHFRHYPLPGQRPVTKGESAMGARVGEGAGWISGRGGEERIEKQREERGEEQRERSGERSEGRSGERSAERSRERSK</sequence>
<keyword evidence="3" id="KW-1185">Reference proteome</keyword>
<evidence type="ECO:0000256" key="1">
    <source>
        <dbReference type="SAM" id="MobiDB-lite"/>
    </source>
</evidence>
<gene>
    <name evidence="2" type="ORF">NDU88_001407</name>
</gene>
<dbReference type="Proteomes" id="UP001066276">
    <property type="component" value="Chromosome 1_2"/>
</dbReference>
<feature type="compositionally biased region" description="Gly residues" evidence="1">
    <location>
        <begin position="32"/>
        <end position="42"/>
    </location>
</feature>
<evidence type="ECO:0000313" key="3">
    <source>
        <dbReference type="Proteomes" id="UP001066276"/>
    </source>
</evidence>
<dbReference type="EMBL" id="JANPWB010000002">
    <property type="protein sequence ID" value="KAJ1205989.1"/>
    <property type="molecule type" value="Genomic_DNA"/>
</dbReference>
<feature type="region of interest" description="Disordered" evidence="1">
    <location>
        <begin position="1"/>
        <end position="84"/>
    </location>
</feature>
<proteinExistence type="predicted"/>
<name>A0AAV7W1E4_PLEWA</name>
<protein>
    <submittedName>
        <fullName evidence="2">Uncharacterized protein</fullName>
    </submittedName>
</protein>
<dbReference type="AlphaFoldDB" id="A0AAV7W1E4"/>
<reference evidence="2" key="1">
    <citation type="journal article" date="2022" name="bioRxiv">
        <title>Sequencing and chromosome-scale assembly of the giantPleurodeles waltlgenome.</title>
        <authorList>
            <person name="Brown T."/>
            <person name="Elewa A."/>
            <person name="Iarovenko S."/>
            <person name="Subramanian E."/>
            <person name="Araus A.J."/>
            <person name="Petzold A."/>
            <person name="Susuki M."/>
            <person name="Suzuki K.-i.T."/>
            <person name="Hayashi T."/>
            <person name="Toyoda A."/>
            <person name="Oliveira C."/>
            <person name="Osipova E."/>
            <person name="Leigh N.D."/>
            <person name="Simon A."/>
            <person name="Yun M.H."/>
        </authorList>
    </citation>
    <scope>NUCLEOTIDE SEQUENCE</scope>
    <source>
        <strain evidence="2">20211129_DDA</strain>
        <tissue evidence="2">Liver</tissue>
    </source>
</reference>
<accession>A0AAV7W1E4</accession>
<evidence type="ECO:0000313" key="2">
    <source>
        <dbReference type="EMBL" id="KAJ1205989.1"/>
    </source>
</evidence>
<feature type="compositionally biased region" description="Basic and acidic residues" evidence="1">
    <location>
        <begin position="43"/>
        <end position="84"/>
    </location>
</feature>